<dbReference type="AlphaFoldDB" id="B8BG00"/>
<evidence type="ECO:0000313" key="2">
    <source>
        <dbReference type="Proteomes" id="UP000007015"/>
    </source>
</evidence>
<name>B8BG00_ORYSI</name>
<sequence length="130" mass="14197">MERVVRFRVSLLRSDHEAPGQIDHMLPAGSVLSYQSTLKHLGVLSTPLCGILSMAASPMVDFERSTGRLVKMEMVLATVLPGADKALTCGAIGSWNPHTSYYDGSDVMVDDPHPHRTSVFGSLDDKWSIQ</sequence>
<keyword evidence="2" id="KW-1185">Reference proteome</keyword>
<evidence type="ECO:0000313" key="1">
    <source>
        <dbReference type="EMBL" id="EEC66652.1"/>
    </source>
</evidence>
<proteinExistence type="predicted"/>
<dbReference type="EMBL" id="CM000135">
    <property type="protein sequence ID" value="EEC66652.1"/>
    <property type="molecule type" value="Genomic_DNA"/>
</dbReference>
<protein>
    <submittedName>
        <fullName evidence="1">Uncharacterized protein</fullName>
    </submittedName>
</protein>
<dbReference type="HOGENOM" id="CLU_1941560_0_0_1"/>
<dbReference type="Proteomes" id="UP000007015">
    <property type="component" value="Chromosome 10"/>
</dbReference>
<gene>
    <name evidence="1" type="ORF">OsI_32920</name>
</gene>
<accession>B8BG00</accession>
<organism evidence="1 2">
    <name type="scientific">Oryza sativa subsp. indica</name>
    <name type="common">Rice</name>
    <dbReference type="NCBI Taxonomy" id="39946"/>
    <lineage>
        <taxon>Eukaryota</taxon>
        <taxon>Viridiplantae</taxon>
        <taxon>Streptophyta</taxon>
        <taxon>Embryophyta</taxon>
        <taxon>Tracheophyta</taxon>
        <taxon>Spermatophyta</taxon>
        <taxon>Magnoliopsida</taxon>
        <taxon>Liliopsida</taxon>
        <taxon>Poales</taxon>
        <taxon>Poaceae</taxon>
        <taxon>BOP clade</taxon>
        <taxon>Oryzoideae</taxon>
        <taxon>Oryzeae</taxon>
        <taxon>Oryzinae</taxon>
        <taxon>Oryza</taxon>
        <taxon>Oryza sativa</taxon>
    </lineage>
</organism>
<reference evidence="1 2" key="1">
    <citation type="journal article" date="2005" name="PLoS Biol.">
        <title>The genomes of Oryza sativa: a history of duplications.</title>
        <authorList>
            <person name="Yu J."/>
            <person name="Wang J."/>
            <person name="Lin W."/>
            <person name="Li S."/>
            <person name="Li H."/>
            <person name="Zhou J."/>
            <person name="Ni P."/>
            <person name="Dong W."/>
            <person name="Hu S."/>
            <person name="Zeng C."/>
            <person name="Zhang J."/>
            <person name="Zhang Y."/>
            <person name="Li R."/>
            <person name="Xu Z."/>
            <person name="Li S."/>
            <person name="Li X."/>
            <person name="Zheng H."/>
            <person name="Cong L."/>
            <person name="Lin L."/>
            <person name="Yin J."/>
            <person name="Geng J."/>
            <person name="Li G."/>
            <person name="Shi J."/>
            <person name="Liu J."/>
            <person name="Lv H."/>
            <person name="Li J."/>
            <person name="Wang J."/>
            <person name="Deng Y."/>
            <person name="Ran L."/>
            <person name="Shi X."/>
            <person name="Wang X."/>
            <person name="Wu Q."/>
            <person name="Li C."/>
            <person name="Ren X."/>
            <person name="Wang J."/>
            <person name="Wang X."/>
            <person name="Li D."/>
            <person name="Liu D."/>
            <person name="Zhang X."/>
            <person name="Ji Z."/>
            <person name="Zhao W."/>
            <person name="Sun Y."/>
            <person name="Zhang Z."/>
            <person name="Bao J."/>
            <person name="Han Y."/>
            <person name="Dong L."/>
            <person name="Ji J."/>
            <person name="Chen P."/>
            <person name="Wu S."/>
            <person name="Liu J."/>
            <person name="Xiao Y."/>
            <person name="Bu D."/>
            <person name="Tan J."/>
            <person name="Yang L."/>
            <person name="Ye C."/>
            <person name="Zhang J."/>
            <person name="Xu J."/>
            <person name="Zhou Y."/>
            <person name="Yu Y."/>
            <person name="Zhang B."/>
            <person name="Zhuang S."/>
            <person name="Wei H."/>
            <person name="Liu B."/>
            <person name="Lei M."/>
            <person name="Yu H."/>
            <person name="Li Y."/>
            <person name="Xu H."/>
            <person name="Wei S."/>
            <person name="He X."/>
            <person name="Fang L."/>
            <person name="Zhang Z."/>
            <person name="Zhang Y."/>
            <person name="Huang X."/>
            <person name="Su Z."/>
            <person name="Tong W."/>
            <person name="Li J."/>
            <person name="Tong Z."/>
            <person name="Li S."/>
            <person name="Ye J."/>
            <person name="Wang L."/>
            <person name="Fang L."/>
            <person name="Lei T."/>
            <person name="Chen C."/>
            <person name="Chen H."/>
            <person name="Xu Z."/>
            <person name="Li H."/>
            <person name="Huang H."/>
            <person name="Zhang F."/>
            <person name="Xu H."/>
            <person name="Li N."/>
            <person name="Zhao C."/>
            <person name="Li S."/>
            <person name="Dong L."/>
            <person name="Huang Y."/>
            <person name="Li L."/>
            <person name="Xi Y."/>
            <person name="Qi Q."/>
            <person name="Li W."/>
            <person name="Zhang B."/>
            <person name="Hu W."/>
            <person name="Zhang Y."/>
            <person name="Tian X."/>
            <person name="Jiao Y."/>
            <person name="Liang X."/>
            <person name="Jin J."/>
            <person name="Gao L."/>
            <person name="Zheng W."/>
            <person name="Hao B."/>
            <person name="Liu S."/>
            <person name="Wang W."/>
            <person name="Yuan L."/>
            <person name="Cao M."/>
            <person name="McDermott J."/>
            <person name="Samudrala R."/>
            <person name="Wang J."/>
            <person name="Wong G.K."/>
            <person name="Yang H."/>
        </authorList>
    </citation>
    <scope>NUCLEOTIDE SEQUENCE [LARGE SCALE GENOMIC DNA]</scope>
    <source>
        <strain evidence="2">cv. 93-11</strain>
    </source>
</reference>
<dbReference type="Gramene" id="BGIOSGA032216-TA">
    <property type="protein sequence ID" value="BGIOSGA032216-PA"/>
    <property type="gene ID" value="BGIOSGA032216"/>
</dbReference>